<dbReference type="SMART" id="SM00116">
    <property type="entry name" value="CBS"/>
    <property type="match status" value="2"/>
</dbReference>
<keyword evidence="1 2" id="KW-0129">CBS domain</keyword>
<reference evidence="5 6" key="1">
    <citation type="submission" date="2018-05" db="EMBL/GenBank/DDBJ databases">
        <title>Genome Sequence of an Efficient Indole-Degrading Bacterium, Alcaligenes sp.YBY.</title>
        <authorList>
            <person name="Yang B."/>
        </authorList>
    </citation>
    <scope>NUCLEOTIDE SEQUENCE [LARGE SCALE GENOMIC DNA]</scope>
    <source>
        <strain evidence="5 6">YBY</strain>
    </source>
</reference>
<name>A0A2U2BG47_ALCFA</name>
<dbReference type="STRING" id="511.UZ73_15550"/>
<organism evidence="5 6">
    <name type="scientific">Alcaligenes faecalis</name>
    <dbReference type="NCBI Taxonomy" id="511"/>
    <lineage>
        <taxon>Bacteria</taxon>
        <taxon>Pseudomonadati</taxon>
        <taxon>Pseudomonadota</taxon>
        <taxon>Betaproteobacteria</taxon>
        <taxon>Burkholderiales</taxon>
        <taxon>Alcaligenaceae</taxon>
        <taxon>Alcaligenes</taxon>
    </lineage>
</organism>
<gene>
    <name evidence="5" type="ORF">DF183_14185</name>
</gene>
<comment type="caution">
    <text evidence="5">The sequence shown here is derived from an EMBL/GenBank/DDBJ whole genome shotgun (WGS) entry which is preliminary data.</text>
</comment>
<dbReference type="Pfam" id="PF00027">
    <property type="entry name" value="cNMP_binding"/>
    <property type="match status" value="1"/>
</dbReference>
<proteinExistence type="predicted"/>
<dbReference type="InterPro" id="IPR000644">
    <property type="entry name" value="CBS_dom"/>
</dbReference>
<dbReference type="InterPro" id="IPR051257">
    <property type="entry name" value="Diverse_CBS-Domain"/>
</dbReference>
<evidence type="ECO:0000313" key="5">
    <source>
        <dbReference type="EMBL" id="PWE12985.1"/>
    </source>
</evidence>
<dbReference type="Gene3D" id="2.60.120.10">
    <property type="entry name" value="Jelly Rolls"/>
    <property type="match status" value="1"/>
</dbReference>
<dbReference type="CDD" id="cd05401">
    <property type="entry name" value="NT_GlnE_GlnD_like"/>
    <property type="match status" value="1"/>
</dbReference>
<dbReference type="PROSITE" id="PS50042">
    <property type="entry name" value="CNMP_BINDING_3"/>
    <property type="match status" value="1"/>
</dbReference>
<evidence type="ECO:0000259" key="3">
    <source>
        <dbReference type="PROSITE" id="PS50042"/>
    </source>
</evidence>
<evidence type="ECO:0000259" key="4">
    <source>
        <dbReference type="PROSITE" id="PS51371"/>
    </source>
</evidence>
<dbReference type="InterPro" id="IPR046342">
    <property type="entry name" value="CBS_dom_sf"/>
</dbReference>
<dbReference type="PANTHER" id="PTHR43080:SF2">
    <property type="entry name" value="CBS DOMAIN-CONTAINING PROTEIN"/>
    <property type="match status" value="1"/>
</dbReference>
<dbReference type="InterPro" id="IPR014710">
    <property type="entry name" value="RmlC-like_jellyroll"/>
</dbReference>
<dbReference type="PROSITE" id="PS51371">
    <property type="entry name" value="CBS"/>
    <property type="match status" value="2"/>
</dbReference>
<sequence>MSFAIPGESVAKTAVRQKAPGILAWLIAYPPFDQMQAQHCDYLIEHSELRFFSAGQVLLEEGARVDQLYIVRQGQISCQEQGETHEYVEGDLLPVRELVSGQALGSAYEVQEDCFTLCVAGEAVAHLLTISEPFRDYCLRGASSLLASVWRSAQQSASADLGASYTLDMSLQALTERGLLSCLPDCPVEQAVKDMHERQVSSMVVVNPDQHLLGIFTLRDLRRLVAGGQYDPTQAMSQVMTPDPVWLAPQSSAFDAALLMVEHQIGHICLVQDHKVVGMVSERDVFSLQRVDLVHLSRALRCAQDVSVLVRLQSDIGRLVDAMLAHGARSEQLTAVITRLNDHTVQRTIELTLPGSGLDGIEFCWLAFGSQARGEQTRHTDQDNGILFAAHSPEQAKAHRALLLPFARRVNEALDRCGMVWCTGNIMASNPELCLSEAEWLHRFQIMIERPAPEQLLESTIFFDCRAIWGQSSMLQRMQRRVLGMVNDNPVFQRMLAQSTCQTRIPSGKKRSRLEALMGQGDDKLDIKKQALAPMVDVLRVLALAHGCELASSMDRLAVLTQRGVFTAEESEGLCEAYRYLQLLRLQHHQTQLQQGQEPNNLVRLSTLGALDARVLREALSQVRRAQRILAFRYRL</sequence>
<feature type="domain" description="Cyclic nucleotide-binding" evidence="3">
    <location>
        <begin position="31"/>
        <end position="105"/>
    </location>
</feature>
<evidence type="ECO:0000313" key="6">
    <source>
        <dbReference type="Proteomes" id="UP000245216"/>
    </source>
</evidence>
<dbReference type="PANTHER" id="PTHR43080">
    <property type="entry name" value="CBS DOMAIN-CONTAINING PROTEIN CBSX3, MITOCHONDRIAL"/>
    <property type="match status" value="1"/>
</dbReference>
<dbReference type="InterPro" id="IPR000595">
    <property type="entry name" value="cNMP-bd_dom"/>
</dbReference>
<feature type="domain" description="CBS" evidence="4">
    <location>
        <begin position="240"/>
        <end position="297"/>
    </location>
</feature>
<dbReference type="CDD" id="cd17771">
    <property type="entry name" value="CBS_pair_CAP-ED_NT_Pol-beta-like_DUF294_assoc"/>
    <property type="match status" value="1"/>
</dbReference>
<dbReference type="SUPFAM" id="SSF54631">
    <property type="entry name" value="CBS-domain pair"/>
    <property type="match status" value="1"/>
</dbReference>
<protein>
    <submittedName>
        <fullName evidence="5">Cyclic nucleotide-binding protein</fullName>
    </submittedName>
</protein>
<dbReference type="SUPFAM" id="SSF51206">
    <property type="entry name" value="cAMP-binding domain-like"/>
    <property type="match status" value="1"/>
</dbReference>
<dbReference type="RefSeq" id="WP_109089382.1">
    <property type="nucleotide sequence ID" value="NZ_QEXO01000004.1"/>
</dbReference>
<reference evidence="5 6" key="2">
    <citation type="submission" date="2018-05" db="EMBL/GenBank/DDBJ databases">
        <authorList>
            <person name="Lanie J.A."/>
            <person name="Ng W.-L."/>
            <person name="Kazmierczak K.M."/>
            <person name="Andrzejewski T.M."/>
            <person name="Davidsen T.M."/>
            <person name="Wayne K.J."/>
            <person name="Tettelin H."/>
            <person name="Glass J.I."/>
            <person name="Rusch D."/>
            <person name="Podicherti R."/>
            <person name="Tsui H.-C.T."/>
            <person name="Winkler M.E."/>
        </authorList>
    </citation>
    <scope>NUCLEOTIDE SEQUENCE [LARGE SCALE GENOMIC DNA]</scope>
    <source>
        <strain evidence="5 6">YBY</strain>
    </source>
</reference>
<dbReference type="AlphaFoldDB" id="A0A2U2BG47"/>
<dbReference type="GO" id="GO:0008773">
    <property type="term" value="F:[protein-PII] uridylyltransferase activity"/>
    <property type="evidence" value="ECO:0007669"/>
    <property type="project" value="InterPro"/>
</dbReference>
<evidence type="ECO:0000256" key="1">
    <source>
        <dbReference type="ARBA" id="ARBA00023122"/>
    </source>
</evidence>
<dbReference type="InterPro" id="IPR018821">
    <property type="entry name" value="DUF294_put_nucleoTrafse_sb-bd"/>
</dbReference>
<accession>A0A2U2BG47</accession>
<evidence type="ECO:0000256" key="2">
    <source>
        <dbReference type="PROSITE-ProRule" id="PRU00703"/>
    </source>
</evidence>
<dbReference type="InterPro" id="IPR005105">
    <property type="entry name" value="GlnD_Uridyltrans_N"/>
</dbReference>
<dbReference type="Pfam" id="PF00571">
    <property type="entry name" value="CBS"/>
    <property type="match status" value="2"/>
</dbReference>
<dbReference type="Proteomes" id="UP000245216">
    <property type="component" value="Unassembled WGS sequence"/>
</dbReference>
<dbReference type="Pfam" id="PF03445">
    <property type="entry name" value="DUF294"/>
    <property type="match status" value="1"/>
</dbReference>
<dbReference type="InterPro" id="IPR018490">
    <property type="entry name" value="cNMP-bd_dom_sf"/>
</dbReference>
<feature type="domain" description="CBS" evidence="4">
    <location>
        <begin position="174"/>
        <end position="232"/>
    </location>
</feature>
<dbReference type="Pfam" id="PF10335">
    <property type="entry name" value="DUF294_C"/>
    <property type="match status" value="1"/>
</dbReference>
<dbReference type="Gene3D" id="3.10.580.10">
    <property type="entry name" value="CBS-domain"/>
    <property type="match status" value="1"/>
</dbReference>
<dbReference type="EMBL" id="QEXO01000004">
    <property type="protein sequence ID" value="PWE12985.1"/>
    <property type="molecule type" value="Genomic_DNA"/>
</dbReference>